<name>A0A9K3LXU7_9STRA</name>
<sequence length="84" mass="9329">MDPNTLLPPTACHFRKLADTGKNPRLSREMFPSLPSSVAQKEYELLDILHLAETIVNEEVDRQEACNGEAKPENNHDGTGMAPQ</sequence>
<keyword evidence="3" id="KW-1185">Reference proteome</keyword>
<evidence type="ECO:0000256" key="1">
    <source>
        <dbReference type="SAM" id="MobiDB-lite"/>
    </source>
</evidence>
<feature type="region of interest" description="Disordered" evidence="1">
    <location>
        <begin position="62"/>
        <end position="84"/>
    </location>
</feature>
<evidence type="ECO:0000313" key="3">
    <source>
        <dbReference type="Proteomes" id="UP000693970"/>
    </source>
</evidence>
<dbReference type="Proteomes" id="UP000693970">
    <property type="component" value="Unassembled WGS sequence"/>
</dbReference>
<protein>
    <submittedName>
        <fullName evidence="2">Uncharacterized protein</fullName>
    </submittedName>
</protein>
<organism evidence="2 3">
    <name type="scientific">Nitzschia inconspicua</name>
    <dbReference type="NCBI Taxonomy" id="303405"/>
    <lineage>
        <taxon>Eukaryota</taxon>
        <taxon>Sar</taxon>
        <taxon>Stramenopiles</taxon>
        <taxon>Ochrophyta</taxon>
        <taxon>Bacillariophyta</taxon>
        <taxon>Bacillariophyceae</taxon>
        <taxon>Bacillariophycidae</taxon>
        <taxon>Bacillariales</taxon>
        <taxon>Bacillariaceae</taxon>
        <taxon>Nitzschia</taxon>
    </lineage>
</organism>
<comment type="caution">
    <text evidence="2">The sequence shown here is derived from an EMBL/GenBank/DDBJ whole genome shotgun (WGS) entry which is preliminary data.</text>
</comment>
<dbReference type="EMBL" id="JAGRRH010000004">
    <property type="protein sequence ID" value="KAG7370490.1"/>
    <property type="molecule type" value="Genomic_DNA"/>
</dbReference>
<evidence type="ECO:0000313" key="2">
    <source>
        <dbReference type="EMBL" id="KAG7370490.1"/>
    </source>
</evidence>
<reference evidence="2" key="1">
    <citation type="journal article" date="2021" name="Sci. Rep.">
        <title>Diploid genomic architecture of Nitzschia inconspicua, an elite biomass production diatom.</title>
        <authorList>
            <person name="Oliver A."/>
            <person name="Podell S."/>
            <person name="Pinowska A."/>
            <person name="Traller J.C."/>
            <person name="Smith S.R."/>
            <person name="McClure R."/>
            <person name="Beliaev A."/>
            <person name="Bohutskyi P."/>
            <person name="Hill E.A."/>
            <person name="Rabines A."/>
            <person name="Zheng H."/>
            <person name="Allen L.Z."/>
            <person name="Kuo A."/>
            <person name="Grigoriev I.V."/>
            <person name="Allen A.E."/>
            <person name="Hazlebeck D."/>
            <person name="Allen E.E."/>
        </authorList>
    </citation>
    <scope>NUCLEOTIDE SEQUENCE</scope>
    <source>
        <strain evidence="2">Hildebrandi</strain>
    </source>
</reference>
<feature type="compositionally biased region" description="Basic and acidic residues" evidence="1">
    <location>
        <begin position="62"/>
        <end position="76"/>
    </location>
</feature>
<reference evidence="2" key="2">
    <citation type="submission" date="2021-04" db="EMBL/GenBank/DDBJ databases">
        <authorList>
            <person name="Podell S."/>
        </authorList>
    </citation>
    <scope>NUCLEOTIDE SEQUENCE</scope>
    <source>
        <strain evidence="2">Hildebrandi</strain>
    </source>
</reference>
<accession>A0A9K3LXU7</accession>
<dbReference type="AlphaFoldDB" id="A0A9K3LXU7"/>
<proteinExistence type="predicted"/>
<gene>
    <name evidence="2" type="ORF">IV203_019060</name>
</gene>